<reference evidence="1" key="1">
    <citation type="submission" date="2017-07" db="EMBL/GenBank/DDBJ databases">
        <title>Taro Niue Genome Assembly and Annotation.</title>
        <authorList>
            <person name="Atibalentja N."/>
            <person name="Keating K."/>
            <person name="Fields C.J."/>
        </authorList>
    </citation>
    <scope>NUCLEOTIDE SEQUENCE</scope>
    <source>
        <strain evidence="1">Niue_2</strain>
        <tissue evidence="1">Leaf</tissue>
    </source>
</reference>
<gene>
    <name evidence="1" type="ORF">Taro_039830</name>
</gene>
<organism evidence="1 2">
    <name type="scientific">Colocasia esculenta</name>
    <name type="common">Wild taro</name>
    <name type="synonym">Arum esculentum</name>
    <dbReference type="NCBI Taxonomy" id="4460"/>
    <lineage>
        <taxon>Eukaryota</taxon>
        <taxon>Viridiplantae</taxon>
        <taxon>Streptophyta</taxon>
        <taxon>Embryophyta</taxon>
        <taxon>Tracheophyta</taxon>
        <taxon>Spermatophyta</taxon>
        <taxon>Magnoliopsida</taxon>
        <taxon>Liliopsida</taxon>
        <taxon>Araceae</taxon>
        <taxon>Aroideae</taxon>
        <taxon>Colocasieae</taxon>
        <taxon>Colocasia</taxon>
    </lineage>
</organism>
<dbReference type="AlphaFoldDB" id="A0A843WK13"/>
<keyword evidence="2" id="KW-1185">Reference proteome</keyword>
<name>A0A843WK13_COLES</name>
<comment type="caution">
    <text evidence="1">The sequence shown here is derived from an EMBL/GenBank/DDBJ whole genome shotgun (WGS) entry which is preliminary data.</text>
</comment>
<evidence type="ECO:0000313" key="1">
    <source>
        <dbReference type="EMBL" id="MQM06998.1"/>
    </source>
</evidence>
<dbReference type="Proteomes" id="UP000652761">
    <property type="component" value="Unassembled WGS sequence"/>
</dbReference>
<dbReference type="EMBL" id="NMUH01003760">
    <property type="protein sequence ID" value="MQM06998.1"/>
    <property type="molecule type" value="Genomic_DNA"/>
</dbReference>
<protein>
    <submittedName>
        <fullName evidence="1">Uncharacterized protein</fullName>
    </submittedName>
</protein>
<sequence length="85" mass="9697">MAPMSPPRWRHRCCCLQKFLKATHRCVATWEFLKATHRCVATWVATPKVSPYQGATHRGSLLQGLYHTTITTAGRETCRLLNMVL</sequence>
<accession>A0A843WK13</accession>
<proteinExistence type="predicted"/>
<evidence type="ECO:0000313" key="2">
    <source>
        <dbReference type="Proteomes" id="UP000652761"/>
    </source>
</evidence>